<protein>
    <recommendedName>
        <fullName evidence="6 9">Molybdopterin molybdenumtransferase</fullName>
        <ecNumber evidence="5 9">2.10.1.1</ecNumber>
    </recommendedName>
</protein>
<comment type="pathway">
    <text evidence="3 9">Cofactor biosynthesis; molybdopterin biosynthesis.</text>
</comment>
<evidence type="ECO:0000256" key="8">
    <source>
        <dbReference type="ARBA" id="ARBA00047317"/>
    </source>
</evidence>
<dbReference type="Proteomes" id="UP000723714">
    <property type="component" value="Unassembled WGS sequence"/>
</dbReference>
<gene>
    <name evidence="11" type="ORF">HGO97_010125</name>
</gene>
<feature type="domain" description="MoaB/Mog" evidence="10">
    <location>
        <begin position="187"/>
        <end position="328"/>
    </location>
</feature>
<dbReference type="Pfam" id="PF00994">
    <property type="entry name" value="MoCF_biosynth"/>
    <property type="match status" value="1"/>
</dbReference>
<keyword evidence="7 9" id="KW-0500">Molybdenum</keyword>
<sequence>MRLLNVDTVEEARQKMISAMECHEPETIEKELLDAKGATLAEDICAGENVPFFRRSTVDGYAVKAADTQGAGESIPVFLNIAGEVEMGKGCDQTVTSGTCVYVPTGGMIPEGADGVVMVEYCELFSDSQAAIYQSVPVGANIVEAGDDMKEGEIVLKRGTKLTPQSIGVLAALGITRVRVYHPWRISIISTGDELVAPKEKPGPGQVRDINTYGIYAMSRQLGFEVSGYAVLKDERSLLFKTAEKAMENSDIVVVSGGSSQGKKDETNSVIDELASEGAFTHGLALKPGKPTILGYDKPSKTLLVGLPGHPAAAMLVFKLLVGWLWRTRTGGKEPYPWTAEISTNLPAAPGKLTCQLVHLERMEDGRLLACPVFGRSGLISTLSRADGYVLIEENKEGLKKGEQVSVFEI</sequence>
<evidence type="ECO:0000259" key="10">
    <source>
        <dbReference type="SMART" id="SM00852"/>
    </source>
</evidence>
<comment type="function">
    <text evidence="2">May be involved in the biosynthesis of molybdopterin.</text>
</comment>
<proteinExistence type="inferred from homology"/>
<evidence type="ECO:0000256" key="7">
    <source>
        <dbReference type="ARBA" id="ARBA00022505"/>
    </source>
</evidence>
<reference evidence="11 12" key="1">
    <citation type="submission" date="2021-06" db="EMBL/GenBank/DDBJ databases">
        <title>Faecalicatena sp. nov. isolated from porcine feces.</title>
        <authorList>
            <person name="Oh B.S."/>
            <person name="Lee J.H."/>
        </authorList>
    </citation>
    <scope>NUCLEOTIDE SEQUENCE [LARGE SCALE GENOMIC DNA]</scope>
    <source>
        <strain evidence="11 12">AGMB00832</strain>
    </source>
</reference>
<evidence type="ECO:0000256" key="2">
    <source>
        <dbReference type="ARBA" id="ARBA00003487"/>
    </source>
</evidence>
<accession>A0ABS6D3L7</accession>
<comment type="caution">
    <text evidence="11">The sequence shown here is derived from an EMBL/GenBank/DDBJ whole genome shotgun (WGS) entry which is preliminary data.</text>
</comment>
<evidence type="ECO:0000256" key="5">
    <source>
        <dbReference type="ARBA" id="ARBA00013269"/>
    </source>
</evidence>
<dbReference type="InterPro" id="IPR038987">
    <property type="entry name" value="MoeA-like"/>
</dbReference>
<evidence type="ECO:0000256" key="1">
    <source>
        <dbReference type="ARBA" id="ARBA00002901"/>
    </source>
</evidence>
<dbReference type="SMART" id="SM00852">
    <property type="entry name" value="MoCF_biosynth"/>
    <property type="match status" value="1"/>
</dbReference>
<dbReference type="NCBIfam" id="NF045515">
    <property type="entry name" value="Glp_gephyrin"/>
    <property type="match status" value="1"/>
</dbReference>
<keyword evidence="9" id="KW-0808">Transferase</keyword>
<keyword evidence="12" id="KW-1185">Reference proteome</keyword>
<name>A0ABS6D3L7_9FIRM</name>
<dbReference type="PROSITE" id="PS01079">
    <property type="entry name" value="MOCF_BIOSYNTHESIS_2"/>
    <property type="match status" value="1"/>
</dbReference>
<dbReference type="InterPro" id="IPR008284">
    <property type="entry name" value="MoCF_biosynth_CS"/>
</dbReference>
<keyword evidence="9" id="KW-0460">Magnesium</keyword>
<evidence type="ECO:0000313" key="12">
    <source>
        <dbReference type="Proteomes" id="UP000723714"/>
    </source>
</evidence>
<dbReference type="RefSeq" id="WP_216241190.1">
    <property type="nucleotide sequence ID" value="NZ_JABACJ020000008.1"/>
</dbReference>
<keyword evidence="9" id="KW-0479">Metal-binding</keyword>
<evidence type="ECO:0000256" key="3">
    <source>
        <dbReference type="ARBA" id="ARBA00005046"/>
    </source>
</evidence>
<organism evidence="11 12">
    <name type="scientific">Faecalicatena faecalis</name>
    <dbReference type="NCBI Taxonomy" id="2726362"/>
    <lineage>
        <taxon>Bacteria</taxon>
        <taxon>Bacillati</taxon>
        <taxon>Bacillota</taxon>
        <taxon>Clostridia</taxon>
        <taxon>Lachnospirales</taxon>
        <taxon>Lachnospiraceae</taxon>
        <taxon>Faecalicatena</taxon>
    </lineage>
</organism>
<dbReference type="InterPro" id="IPR005111">
    <property type="entry name" value="MoeA_C_domain_IV"/>
</dbReference>
<comment type="cofactor">
    <cofactor evidence="9">
        <name>Mg(2+)</name>
        <dbReference type="ChEBI" id="CHEBI:18420"/>
    </cofactor>
</comment>
<dbReference type="PANTHER" id="PTHR10192:SF5">
    <property type="entry name" value="GEPHYRIN"/>
    <property type="match status" value="1"/>
</dbReference>
<dbReference type="Pfam" id="PF03454">
    <property type="entry name" value="MoeA_C"/>
    <property type="match status" value="1"/>
</dbReference>
<evidence type="ECO:0000256" key="4">
    <source>
        <dbReference type="ARBA" id="ARBA00010763"/>
    </source>
</evidence>
<evidence type="ECO:0000256" key="9">
    <source>
        <dbReference type="RuleBase" id="RU365090"/>
    </source>
</evidence>
<evidence type="ECO:0000256" key="6">
    <source>
        <dbReference type="ARBA" id="ARBA00021108"/>
    </source>
</evidence>
<keyword evidence="9" id="KW-0501">Molybdenum cofactor biosynthesis</keyword>
<evidence type="ECO:0000313" key="11">
    <source>
        <dbReference type="EMBL" id="MBU3876168.1"/>
    </source>
</evidence>
<dbReference type="PANTHER" id="PTHR10192">
    <property type="entry name" value="MOLYBDOPTERIN BIOSYNTHESIS PROTEIN"/>
    <property type="match status" value="1"/>
</dbReference>
<dbReference type="EMBL" id="JABACJ020000008">
    <property type="protein sequence ID" value="MBU3876168.1"/>
    <property type="molecule type" value="Genomic_DNA"/>
</dbReference>
<dbReference type="InterPro" id="IPR001453">
    <property type="entry name" value="MoaB/Mog_dom"/>
</dbReference>
<dbReference type="InterPro" id="IPR005110">
    <property type="entry name" value="MoeA_linker/N"/>
</dbReference>
<dbReference type="NCBIfam" id="TIGR00177">
    <property type="entry name" value="molyb_syn"/>
    <property type="match status" value="1"/>
</dbReference>
<comment type="function">
    <text evidence="1 9">Catalyzes the insertion of molybdate into adenylated molybdopterin with the concomitant release of AMP.</text>
</comment>
<dbReference type="EC" id="2.10.1.1" evidence="5 9"/>
<dbReference type="CDD" id="cd00887">
    <property type="entry name" value="MoeA"/>
    <property type="match status" value="1"/>
</dbReference>
<dbReference type="Pfam" id="PF03453">
    <property type="entry name" value="MoeA_N"/>
    <property type="match status" value="1"/>
</dbReference>
<comment type="similarity">
    <text evidence="4 9">Belongs to the MoeA family.</text>
</comment>
<comment type="catalytic activity">
    <reaction evidence="8">
        <text>adenylyl-molybdopterin + molybdate = Mo-molybdopterin + AMP + H(+)</text>
        <dbReference type="Rhea" id="RHEA:35047"/>
        <dbReference type="ChEBI" id="CHEBI:15378"/>
        <dbReference type="ChEBI" id="CHEBI:36264"/>
        <dbReference type="ChEBI" id="CHEBI:62727"/>
        <dbReference type="ChEBI" id="CHEBI:71302"/>
        <dbReference type="ChEBI" id="CHEBI:456215"/>
        <dbReference type="EC" id="2.10.1.1"/>
    </reaction>
</comment>